<keyword evidence="3" id="KW-0732">Signal</keyword>
<evidence type="ECO:0000256" key="2">
    <source>
        <dbReference type="SAM" id="MobiDB-lite"/>
    </source>
</evidence>
<evidence type="ECO:0000256" key="1">
    <source>
        <dbReference type="SAM" id="Coils"/>
    </source>
</evidence>
<evidence type="ECO:0000313" key="4">
    <source>
        <dbReference type="EMBL" id="MDA7086149.1"/>
    </source>
</evidence>
<evidence type="ECO:0000256" key="3">
    <source>
        <dbReference type="SAM" id="SignalP"/>
    </source>
</evidence>
<dbReference type="Proteomes" id="UP001212042">
    <property type="component" value="Unassembled WGS sequence"/>
</dbReference>
<accession>A0ABT4XD68</accession>
<sequence>MNVEKSITRPFKAKVLCVAITASLAGFIAPASADTASDLEALKAQIAALQNSIAALEQKQAETAKAVAPANSVTAGTTPGSFKLPGSNTSVKFGGYVKADLLYSDTSAGAGSTLDQLLVPGSIPLDSDTNTEDGQITLHARQTRLNFATSTPTAWGDLKTFVEADFFGANGNEVVSNSNGLRTRHAFGSLGGLLAGQTWSTFMDAGSLPETLDFGGPVGELFVRQTQVRWTEGFDGGSWSIAAESPESFLTTANAGGGSNGQTDDDKVPDLVARLDFNTSAGRFALAAMARNIRVDTAMGADDQWGGALAAYGVVPTIGKDTFQFSLTAGNALGRYMGQAVFSDGSVDTSGDLTLNNQWGAILAYRHFWMDNLRSTLALSTARASNPSGATTANMNQSSDTAHLNLLWSPVASTTFGLELIHARRETEDGRNGDLNRVQTSAQYNF</sequence>
<dbReference type="SUPFAM" id="SSF56935">
    <property type="entry name" value="Porins"/>
    <property type="match status" value="1"/>
</dbReference>
<feature type="signal peptide" evidence="3">
    <location>
        <begin position="1"/>
        <end position="33"/>
    </location>
</feature>
<gene>
    <name evidence="4" type="ORF">PH586_07105</name>
</gene>
<dbReference type="RefSeq" id="WP_271347078.1">
    <property type="nucleotide sequence ID" value="NZ_JAQJZJ010000003.1"/>
</dbReference>
<feature type="coiled-coil region" evidence="1">
    <location>
        <begin position="32"/>
        <end position="66"/>
    </location>
</feature>
<evidence type="ECO:0000313" key="5">
    <source>
        <dbReference type="Proteomes" id="UP001212042"/>
    </source>
</evidence>
<dbReference type="EMBL" id="JAQJZJ010000003">
    <property type="protein sequence ID" value="MDA7086149.1"/>
    <property type="molecule type" value="Genomic_DNA"/>
</dbReference>
<protein>
    <submittedName>
        <fullName evidence="4">DcaP family trimeric outer membrane transporter</fullName>
    </submittedName>
</protein>
<dbReference type="InterPro" id="IPR045748">
    <property type="entry name" value="DcaP"/>
</dbReference>
<dbReference type="Pfam" id="PF19577">
    <property type="entry name" value="DcaP"/>
    <property type="match status" value="1"/>
</dbReference>
<feature type="compositionally biased region" description="Polar residues" evidence="2">
    <location>
        <begin position="437"/>
        <end position="446"/>
    </location>
</feature>
<keyword evidence="5" id="KW-1185">Reference proteome</keyword>
<keyword evidence="1" id="KW-0175">Coiled coil</keyword>
<feature type="region of interest" description="Disordered" evidence="2">
    <location>
        <begin position="427"/>
        <end position="446"/>
    </location>
</feature>
<feature type="chain" id="PRO_5045760853" evidence="3">
    <location>
        <begin position="34"/>
        <end position="446"/>
    </location>
</feature>
<comment type="caution">
    <text evidence="4">The sequence shown here is derived from an EMBL/GenBank/DDBJ whole genome shotgun (WGS) entry which is preliminary data.</text>
</comment>
<organism evidence="4 5">
    <name type="scientific">Pseudomonas aestuarii</name>
    <dbReference type="NCBI Taxonomy" id="3018340"/>
    <lineage>
        <taxon>Bacteria</taxon>
        <taxon>Pseudomonadati</taxon>
        <taxon>Pseudomonadota</taxon>
        <taxon>Gammaproteobacteria</taxon>
        <taxon>Pseudomonadales</taxon>
        <taxon>Pseudomonadaceae</taxon>
        <taxon>Pseudomonas</taxon>
    </lineage>
</organism>
<name>A0ABT4XD68_9PSED</name>
<proteinExistence type="predicted"/>
<reference evidence="4 5" key="1">
    <citation type="submission" date="2023-01" db="EMBL/GenBank/DDBJ databases">
        <title>Pseudomonas SA3-5T sp. nov., isolated from tidal flat sediment.</title>
        <authorList>
            <person name="Kim H.S."/>
            <person name="Kim J.-S."/>
            <person name="Suh M.K."/>
            <person name="Eom M.K."/>
            <person name="Lee J.-S."/>
        </authorList>
    </citation>
    <scope>NUCLEOTIDE SEQUENCE [LARGE SCALE GENOMIC DNA]</scope>
    <source>
        <strain evidence="4 5">SA3-5</strain>
    </source>
</reference>